<gene>
    <name evidence="7" type="ORF">V5J35_002006</name>
</gene>
<evidence type="ECO:0000256" key="3">
    <source>
        <dbReference type="ARBA" id="ARBA00022692"/>
    </source>
</evidence>
<evidence type="ECO:0000256" key="4">
    <source>
        <dbReference type="ARBA" id="ARBA00022989"/>
    </source>
</evidence>
<dbReference type="InterPro" id="IPR000175">
    <property type="entry name" value="Na/ntran_symport"/>
</dbReference>
<evidence type="ECO:0000256" key="1">
    <source>
        <dbReference type="ARBA" id="ARBA00004141"/>
    </source>
</evidence>
<dbReference type="PROSITE" id="PS50267">
    <property type="entry name" value="NA_NEUROTRAN_SYMP_3"/>
    <property type="match status" value="1"/>
</dbReference>
<evidence type="ECO:0000256" key="2">
    <source>
        <dbReference type="ARBA" id="ARBA00022448"/>
    </source>
</evidence>
<name>A0ABV2SHH5_9GAMM</name>
<dbReference type="CDD" id="cd10336">
    <property type="entry name" value="SLC6sbd_Tyt1-Like"/>
    <property type="match status" value="1"/>
</dbReference>
<dbReference type="SUPFAM" id="SSF161070">
    <property type="entry name" value="SNF-like"/>
    <property type="match status" value="1"/>
</dbReference>
<keyword evidence="8" id="KW-1185">Reference proteome</keyword>
<feature type="transmembrane region" description="Helical" evidence="6">
    <location>
        <begin position="430"/>
        <end position="455"/>
    </location>
</feature>
<proteinExistence type="predicted"/>
<dbReference type="InterPro" id="IPR037272">
    <property type="entry name" value="SNS_sf"/>
</dbReference>
<evidence type="ECO:0000256" key="6">
    <source>
        <dbReference type="SAM" id="Phobius"/>
    </source>
</evidence>
<comment type="caution">
    <text evidence="7">The sequence shown here is derived from an EMBL/GenBank/DDBJ whole genome shotgun (WGS) entry which is preliminary data.</text>
</comment>
<evidence type="ECO:0000256" key="5">
    <source>
        <dbReference type="ARBA" id="ARBA00023136"/>
    </source>
</evidence>
<dbReference type="PANTHER" id="PTHR42948:SF1">
    <property type="entry name" value="TRANSPORTER"/>
    <property type="match status" value="1"/>
</dbReference>
<dbReference type="Pfam" id="PF00209">
    <property type="entry name" value="SNF"/>
    <property type="match status" value="2"/>
</dbReference>
<feature type="transmembrane region" description="Helical" evidence="6">
    <location>
        <begin position="179"/>
        <end position="199"/>
    </location>
</feature>
<keyword evidence="5 6" id="KW-0472">Membrane</keyword>
<reference evidence="7 8" key="1">
    <citation type="submission" date="2024-06" db="EMBL/GenBank/DDBJ databases">
        <title>Genomic Encyclopedia of Type Strains, Phase V (KMG-V): Genome sequencing to study the core and pangenomes of soil and plant-associated prokaryotes.</title>
        <authorList>
            <person name="Whitman W."/>
        </authorList>
    </citation>
    <scope>NUCLEOTIDE SEQUENCE [LARGE SCALE GENOMIC DNA]</scope>
    <source>
        <strain evidence="7 8">NE40</strain>
    </source>
</reference>
<accession>A0ABV2SHH5</accession>
<dbReference type="PANTHER" id="PTHR42948">
    <property type="entry name" value="TRANSPORTER"/>
    <property type="match status" value="1"/>
</dbReference>
<keyword evidence="2" id="KW-0813">Transport</keyword>
<evidence type="ECO:0000313" key="7">
    <source>
        <dbReference type="EMBL" id="MET4756814.1"/>
    </source>
</evidence>
<evidence type="ECO:0000313" key="8">
    <source>
        <dbReference type="Proteomes" id="UP001549366"/>
    </source>
</evidence>
<feature type="transmembrane region" description="Helical" evidence="6">
    <location>
        <begin position="255"/>
        <end position="282"/>
    </location>
</feature>
<feature type="transmembrane region" description="Helical" evidence="6">
    <location>
        <begin position="384"/>
        <end position="410"/>
    </location>
</feature>
<dbReference type="RefSeq" id="WP_354011097.1">
    <property type="nucleotide sequence ID" value="NZ_JBEWTA010000001.1"/>
</dbReference>
<organism evidence="7 8">
    <name type="scientific">Endozoicomonas lisbonensis</name>
    <dbReference type="NCBI Taxonomy" id="3120522"/>
    <lineage>
        <taxon>Bacteria</taxon>
        <taxon>Pseudomonadati</taxon>
        <taxon>Pseudomonadota</taxon>
        <taxon>Gammaproteobacteria</taxon>
        <taxon>Oceanospirillales</taxon>
        <taxon>Endozoicomonadaceae</taxon>
        <taxon>Endozoicomonas</taxon>
    </lineage>
</organism>
<dbReference type="InterPro" id="IPR047218">
    <property type="entry name" value="YocR/YhdH-like"/>
</dbReference>
<dbReference type="NCBIfam" id="NF037979">
    <property type="entry name" value="Na_transp"/>
    <property type="match status" value="1"/>
</dbReference>
<keyword evidence="4 6" id="KW-1133">Transmembrane helix</keyword>
<keyword evidence="3 6" id="KW-0812">Transmembrane</keyword>
<dbReference type="EMBL" id="JBEWTB010000002">
    <property type="protein sequence ID" value="MET4756814.1"/>
    <property type="molecule type" value="Genomic_DNA"/>
</dbReference>
<protein>
    <submittedName>
        <fullName evidence="7">NSS family neurotransmitter:Na+ symporter</fullName>
    </submittedName>
</protein>
<dbReference type="Proteomes" id="UP001549366">
    <property type="component" value="Unassembled WGS sequence"/>
</dbReference>
<dbReference type="PRINTS" id="PR00176">
    <property type="entry name" value="NANEUSMPORT"/>
</dbReference>
<feature type="transmembrane region" description="Helical" evidence="6">
    <location>
        <begin position="47"/>
        <end position="71"/>
    </location>
</feature>
<sequence length="457" mass="49674">MSVPNWEGQVWKSKATFILAASGAAIGLANLWRFPYIASEYGGSAFIIVYLLCVLFLSVPLLIAEVSLGRYSRSNPITAMSYLARHAGVSRAWVSIGVIGVVISLIILSFYSVIGGWAMYYTFESFAGTFAGMSATSVCDHFDNMISSPVTMIIWHSLFILASCVIVGLGIYKGLENGLRLIMPALFLLMLLMLVYAITQTSQFGRAVEFMFKPDFSKLTTDGVVAATGQAFFTLGPGLCMMMTYGSYISKENNVLTSCMSIAALDTLAAILAGLFIFPIVFEFGMEARSGPGLLFVSMTTAISRAAFGDVLGGAIFILVALAALSSAISMLEPAVAWLHERFGISRPVVTGATGCLVWLVGLGSVFSFNIWSGEDYRWFGKTFFNLLVYLTTNLMMPLNGILIAIFAGWKMGRTRMIRSLELPNAQFTLWRFLTSVLAPAVIMVILLVALAPLLKY</sequence>
<comment type="subcellular location">
    <subcellularLocation>
        <location evidence="1">Membrane</location>
        <topology evidence="1">Multi-pass membrane protein</topology>
    </subcellularLocation>
</comment>
<feature type="transmembrane region" description="Helical" evidence="6">
    <location>
        <begin position="219"/>
        <end position="243"/>
    </location>
</feature>
<feature type="transmembrane region" description="Helical" evidence="6">
    <location>
        <begin position="302"/>
        <end position="328"/>
    </location>
</feature>
<feature type="transmembrane region" description="Helical" evidence="6">
    <location>
        <begin position="92"/>
        <end position="114"/>
    </location>
</feature>
<feature type="transmembrane region" description="Helical" evidence="6">
    <location>
        <begin position="153"/>
        <end position="172"/>
    </location>
</feature>
<feature type="transmembrane region" description="Helical" evidence="6">
    <location>
        <begin position="349"/>
        <end position="372"/>
    </location>
</feature>